<reference evidence="2" key="1">
    <citation type="submission" date="2013-05" db="EMBL/GenBank/DDBJ databases">
        <authorList>
            <person name="Yim A.K.Y."/>
            <person name="Chan T.F."/>
            <person name="Ji K.M."/>
            <person name="Liu X.Y."/>
            <person name="Zhou J.W."/>
            <person name="Li R.Q."/>
            <person name="Yang K.Y."/>
            <person name="Li J."/>
            <person name="Li M."/>
            <person name="Law P.T.W."/>
            <person name="Wu Y.L."/>
            <person name="Cai Z.L."/>
            <person name="Qin H."/>
            <person name="Bao Y."/>
            <person name="Leung R.K.K."/>
            <person name="Ng P.K.S."/>
            <person name="Zou J."/>
            <person name="Zhong X.J."/>
            <person name="Ran P.X."/>
            <person name="Zhong N.S."/>
            <person name="Liu Z.G."/>
            <person name="Tsui S.K.W."/>
        </authorList>
    </citation>
    <scope>NUCLEOTIDE SEQUENCE</scope>
    <source>
        <strain evidence="2">Derf</strain>
        <tissue evidence="2">Whole organism</tissue>
    </source>
</reference>
<feature type="region of interest" description="Disordered" evidence="1">
    <location>
        <begin position="29"/>
        <end position="62"/>
    </location>
</feature>
<evidence type="ECO:0000313" key="2">
    <source>
        <dbReference type="EMBL" id="KAH9494057.1"/>
    </source>
</evidence>
<organism evidence="2 3">
    <name type="scientific">Dermatophagoides farinae</name>
    <name type="common">American house dust mite</name>
    <dbReference type="NCBI Taxonomy" id="6954"/>
    <lineage>
        <taxon>Eukaryota</taxon>
        <taxon>Metazoa</taxon>
        <taxon>Ecdysozoa</taxon>
        <taxon>Arthropoda</taxon>
        <taxon>Chelicerata</taxon>
        <taxon>Arachnida</taxon>
        <taxon>Acari</taxon>
        <taxon>Acariformes</taxon>
        <taxon>Sarcoptiformes</taxon>
        <taxon>Astigmata</taxon>
        <taxon>Psoroptidia</taxon>
        <taxon>Analgoidea</taxon>
        <taxon>Pyroglyphidae</taxon>
        <taxon>Dermatophagoidinae</taxon>
        <taxon>Dermatophagoides</taxon>
    </lineage>
</organism>
<evidence type="ECO:0000256" key="1">
    <source>
        <dbReference type="SAM" id="MobiDB-lite"/>
    </source>
</evidence>
<dbReference type="Proteomes" id="UP000790347">
    <property type="component" value="Unassembled WGS sequence"/>
</dbReference>
<comment type="caution">
    <text evidence="2">The sequence shown here is derived from an EMBL/GenBank/DDBJ whole genome shotgun (WGS) entry which is preliminary data.</text>
</comment>
<proteinExistence type="predicted"/>
<sequence length="62" mass="6551">MNHPLLARLLDNIQRTDIDVGVNGDTVTDSGTVSGGAGNVRVMGDSEDQPESPISLVAFKRN</sequence>
<protein>
    <submittedName>
        <fullName evidence="2">Uncharacterized protein</fullName>
    </submittedName>
</protein>
<gene>
    <name evidence="2" type="ORF">DERF_014774</name>
</gene>
<keyword evidence="3" id="KW-1185">Reference proteome</keyword>
<accession>A0A922HMW5</accession>
<reference evidence="2" key="2">
    <citation type="journal article" date="2022" name="Res Sq">
        <title>Comparative Genomics Reveals Insights into the Divergent Evolution of Astigmatic Mites and Household Pest Adaptations.</title>
        <authorList>
            <person name="Xiong Q."/>
            <person name="Wan A.T.-Y."/>
            <person name="Liu X.-Y."/>
            <person name="Fung C.S.-H."/>
            <person name="Xiao X."/>
            <person name="Malainual N."/>
            <person name="Hou J."/>
            <person name="Wang L."/>
            <person name="Wang M."/>
            <person name="Yang K."/>
            <person name="Cui Y."/>
            <person name="Leung E."/>
            <person name="Nong W."/>
            <person name="Shin S.-K."/>
            <person name="Au S."/>
            <person name="Jeong K.Y."/>
            <person name="Chew F.T."/>
            <person name="Hui J."/>
            <person name="Leung T.F."/>
            <person name="Tungtrongchitr A."/>
            <person name="Zhong N."/>
            <person name="Liu Z."/>
            <person name="Tsui S."/>
        </authorList>
    </citation>
    <scope>NUCLEOTIDE SEQUENCE</scope>
    <source>
        <strain evidence="2">Derf</strain>
        <tissue evidence="2">Whole organism</tissue>
    </source>
</reference>
<name>A0A922HMW5_DERFA</name>
<evidence type="ECO:0000313" key="3">
    <source>
        <dbReference type="Proteomes" id="UP000790347"/>
    </source>
</evidence>
<dbReference type="EMBL" id="ASGP02000008">
    <property type="protein sequence ID" value="KAH9494057.1"/>
    <property type="molecule type" value="Genomic_DNA"/>
</dbReference>
<dbReference type="AlphaFoldDB" id="A0A922HMW5"/>